<dbReference type="Proteomes" id="UP000177803">
    <property type="component" value="Unassembled WGS sequence"/>
</dbReference>
<dbReference type="InterPro" id="IPR012902">
    <property type="entry name" value="N_methyl_site"/>
</dbReference>
<comment type="caution">
    <text evidence="2">The sequence shown here is derived from an EMBL/GenBank/DDBJ whole genome shotgun (WGS) entry which is preliminary data.</text>
</comment>
<evidence type="ECO:0008006" key="4">
    <source>
        <dbReference type="Google" id="ProtNLM"/>
    </source>
</evidence>
<keyword evidence="1" id="KW-1133">Transmembrane helix</keyword>
<accession>A0A1F6NJW1</accession>
<proteinExistence type="predicted"/>
<dbReference type="NCBIfam" id="TIGR02532">
    <property type="entry name" value="IV_pilin_GFxxxE"/>
    <property type="match status" value="1"/>
</dbReference>
<dbReference type="AlphaFoldDB" id="A0A1F6NJW1"/>
<sequence length="169" mass="18079">MNKRGFTLIETLIYVAIIGAVLTAFVNFILAVSASRNKSYTEQEVNANLRMALSVISHKIKSASGVNLGASIFGLNPGVLSLVMTSSTLNPTIISVVSSTGRLQITEGAGAAQYLTSERVRVSNLLFTNLTGDSTQSNIGVDFTIIYASSPDSNYSFTKSWQTTVGMRK</sequence>
<dbReference type="Pfam" id="PF07963">
    <property type="entry name" value="N_methyl"/>
    <property type="match status" value="1"/>
</dbReference>
<evidence type="ECO:0000313" key="3">
    <source>
        <dbReference type="Proteomes" id="UP000177803"/>
    </source>
</evidence>
<evidence type="ECO:0000256" key="1">
    <source>
        <dbReference type="SAM" id="Phobius"/>
    </source>
</evidence>
<name>A0A1F6NJW1_9BACT</name>
<keyword evidence="1" id="KW-0472">Membrane</keyword>
<feature type="transmembrane region" description="Helical" evidence="1">
    <location>
        <begin position="12"/>
        <end position="32"/>
    </location>
</feature>
<organism evidence="2 3">
    <name type="scientific">Candidatus Magasanikbacteria bacterium RIFOXYA2_FULL_44_8</name>
    <dbReference type="NCBI Taxonomy" id="1798696"/>
    <lineage>
        <taxon>Bacteria</taxon>
        <taxon>Candidatus Magasanikiibacteriota</taxon>
    </lineage>
</organism>
<keyword evidence="1" id="KW-0812">Transmembrane</keyword>
<protein>
    <recommendedName>
        <fullName evidence="4">Prepilin-type N-terminal cleavage/methylation domain-containing protein</fullName>
    </recommendedName>
</protein>
<gene>
    <name evidence="2" type="ORF">A2261_01135</name>
</gene>
<reference evidence="2 3" key="1">
    <citation type="journal article" date="2016" name="Nat. Commun.">
        <title>Thousands of microbial genomes shed light on interconnected biogeochemical processes in an aquifer system.</title>
        <authorList>
            <person name="Anantharaman K."/>
            <person name="Brown C.T."/>
            <person name="Hug L.A."/>
            <person name="Sharon I."/>
            <person name="Castelle C.J."/>
            <person name="Probst A.J."/>
            <person name="Thomas B.C."/>
            <person name="Singh A."/>
            <person name="Wilkins M.J."/>
            <person name="Karaoz U."/>
            <person name="Brodie E.L."/>
            <person name="Williams K.H."/>
            <person name="Hubbard S.S."/>
            <person name="Banfield J.F."/>
        </authorList>
    </citation>
    <scope>NUCLEOTIDE SEQUENCE [LARGE SCALE GENOMIC DNA]</scope>
</reference>
<dbReference type="EMBL" id="MFQR01000043">
    <property type="protein sequence ID" value="OGH84159.1"/>
    <property type="molecule type" value="Genomic_DNA"/>
</dbReference>
<evidence type="ECO:0000313" key="2">
    <source>
        <dbReference type="EMBL" id="OGH84159.1"/>
    </source>
</evidence>